<name>A0A8B7YK74_ACAPL</name>
<dbReference type="AlphaFoldDB" id="A0A8B7YK74"/>
<feature type="domain" description="Schlafen AlbA-2" evidence="2">
    <location>
        <begin position="59"/>
        <end position="156"/>
    </location>
</feature>
<reference evidence="4" key="1">
    <citation type="submission" date="2025-08" db="UniProtKB">
        <authorList>
            <consortium name="RefSeq"/>
        </authorList>
    </citation>
    <scope>IDENTIFICATION</scope>
</reference>
<feature type="region of interest" description="Disordered" evidence="1">
    <location>
        <begin position="326"/>
        <end position="399"/>
    </location>
</feature>
<feature type="compositionally biased region" description="Basic residues" evidence="1">
    <location>
        <begin position="206"/>
        <end position="217"/>
    </location>
</feature>
<keyword evidence="3" id="KW-1185">Reference proteome</keyword>
<accession>A0A8B7YK74</accession>
<dbReference type="KEGG" id="aplc:110980450"/>
<protein>
    <submittedName>
        <fullName evidence="4">Uncharacterized protein LOC110980450 isoform X1</fullName>
    </submittedName>
</protein>
<proteinExistence type="predicted"/>
<feature type="region of interest" description="Disordered" evidence="1">
    <location>
        <begin position="200"/>
        <end position="285"/>
    </location>
</feature>
<dbReference type="InterPro" id="IPR007421">
    <property type="entry name" value="Schlafen_AlbA_2_dom"/>
</dbReference>
<dbReference type="PANTHER" id="PTHR12155:SF41">
    <property type="entry name" value="SCHLAFEN ALBA-2 DOMAIN-CONTAINING PROTEIN"/>
    <property type="match status" value="1"/>
</dbReference>
<dbReference type="GeneID" id="110980450"/>
<sequence length="399" mass="44136">MGEVVAGEVANGQSDRNKRSDILGAGRMDSSTRRYTLNSHIVPYKGRTEVFFESADSYMFHCAVKGYAGAFLNTCGGVIHFGVKKTGRVMGVSCTRSQEDSYRLEVDDVMKFFQPKVSPSLYRLDFIPIVSPQFTFDWKVISLHVSAGPDIMYMDGSGRVMTMSSKGLYGPLHPQEIQRLAIHKYKQDVLNADNLIKVITPCPKDGRHKKKTKKKKDDKRSMSTQTTPRTQPPPVVSSSQVLSTQTTPGLVNNTHVRCMNDTPTVSSTTSQTQEPVGNCNEKSIPMLSSDEDSVIVLDLDNSVITIRDSDSDSNVIVLDQTCDATPVRTPSDLFASPDCSTIKKRPQERPDPESPSRFTARPTSRTIGPSHCRVDATNKHARTSSDTVVSHSRKKLRKS</sequence>
<dbReference type="OrthoDB" id="10021692at2759"/>
<feature type="region of interest" description="Disordered" evidence="1">
    <location>
        <begin position="1"/>
        <end position="25"/>
    </location>
</feature>
<evidence type="ECO:0000259" key="2">
    <source>
        <dbReference type="Pfam" id="PF04326"/>
    </source>
</evidence>
<evidence type="ECO:0000313" key="4">
    <source>
        <dbReference type="RefSeq" id="XP_022092830.1"/>
    </source>
</evidence>
<dbReference type="InterPro" id="IPR029684">
    <property type="entry name" value="Schlafen"/>
</dbReference>
<feature type="compositionally biased region" description="Basic and acidic residues" evidence="1">
    <location>
        <begin position="345"/>
        <end position="354"/>
    </location>
</feature>
<dbReference type="Proteomes" id="UP000694845">
    <property type="component" value="Unplaced"/>
</dbReference>
<organism evidence="3 4">
    <name type="scientific">Acanthaster planci</name>
    <name type="common">Crown-of-thorns starfish</name>
    <dbReference type="NCBI Taxonomy" id="133434"/>
    <lineage>
        <taxon>Eukaryota</taxon>
        <taxon>Metazoa</taxon>
        <taxon>Echinodermata</taxon>
        <taxon>Eleutherozoa</taxon>
        <taxon>Asterozoa</taxon>
        <taxon>Asteroidea</taxon>
        <taxon>Valvatacea</taxon>
        <taxon>Valvatida</taxon>
        <taxon>Acanthasteridae</taxon>
        <taxon>Acanthaster</taxon>
    </lineage>
</organism>
<dbReference type="RefSeq" id="XP_022092830.1">
    <property type="nucleotide sequence ID" value="XM_022237138.1"/>
</dbReference>
<evidence type="ECO:0000313" key="3">
    <source>
        <dbReference type="Proteomes" id="UP000694845"/>
    </source>
</evidence>
<gene>
    <name evidence="4" type="primary">LOC110980450</name>
</gene>
<dbReference type="OMA" id="FDQSARC"/>
<feature type="compositionally biased region" description="Low complexity" evidence="1">
    <location>
        <begin position="236"/>
        <end position="248"/>
    </location>
</feature>
<dbReference type="PANTHER" id="PTHR12155">
    <property type="entry name" value="SCHLAFEN"/>
    <property type="match status" value="1"/>
</dbReference>
<evidence type="ECO:0000256" key="1">
    <source>
        <dbReference type="SAM" id="MobiDB-lite"/>
    </source>
</evidence>
<feature type="compositionally biased region" description="Low complexity" evidence="1">
    <location>
        <begin position="262"/>
        <end position="276"/>
    </location>
</feature>
<dbReference type="Pfam" id="PF04326">
    <property type="entry name" value="SLFN_AlbA_2"/>
    <property type="match status" value="1"/>
</dbReference>